<evidence type="ECO:0000256" key="1">
    <source>
        <dbReference type="ARBA" id="ARBA00006601"/>
    </source>
</evidence>
<dbReference type="InterPro" id="IPR014026">
    <property type="entry name" value="UDP-Glc/GDP-Man_DH_dimer"/>
</dbReference>
<evidence type="ECO:0000313" key="4">
    <source>
        <dbReference type="Proteomes" id="UP000001037"/>
    </source>
</evidence>
<dbReference type="InParanoid" id="G0ECX5"/>
<dbReference type="Proteomes" id="UP000001037">
    <property type="component" value="Chromosome"/>
</dbReference>
<dbReference type="EMBL" id="CP002838">
    <property type="protein sequence ID" value="AEM39695.1"/>
    <property type="molecule type" value="Genomic_DNA"/>
</dbReference>
<dbReference type="AlphaFoldDB" id="G0ECX5"/>
<dbReference type="GO" id="GO:0051287">
    <property type="term" value="F:NAD binding"/>
    <property type="evidence" value="ECO:0007669"/>
    <property type="project" value="InterPro"/>
</dbReference>
<dbReference type="Gene3D" id="3.40.50.720">
    <property type="entry name" value="NAD(P)-binding Rossmann-like Domain"/>
    <property type="match status" value="2"/>
</dbReference>
<dbReference type="InterPro" id="IPR028359">
    <property type="entry name" value="UDP_ManNAc/GlcNAc_DH"/>
</dbReference>
<feature type="domain" description="UDP-glucose/GDP-mannose dehydrogenase dimerisation" evidence="2">
    <location>
        <begin position="166"/>
        <end position="242"/>
    </location>
</feature>
<dbReference type="GeneID" id="11138178"/>
<dbReference type="PANTHER" id="PTHR43491">
    <property type="entry name" value="UDP-N-ACETYL-D-MANNOSAMINE DEHYDROGENASE"/>
    <property type="match status" value="1"/>
</dbReference>
<dbReference type="OrthoDB" id="24929at2157"/>
<dbReference type="InterPro" id="IPR036291">
    <property type="entry name" value="NAD(P)-bd_dom_sf"/>
</dbReference>
<comment type="similarity">
    <text evidence="1">Belongs to the UDP-glucose/GDP-mannose dehydrogenase family.</text>
</comment>
<sequence length="286" mass="32679">MRGGVGRSVATRILVVGLGEVGSAVYRLASNAPGVETYGYDIDASRSVHRLEEVPSPIDFLHVAIPFKGYQPFLDAVRAYVERFEPRHVIVHSTVAPGTTRMLREKLGVPVSYSPVRGKHPCIERHLRFWPKWVATLPRERLGEASEHLRLLGMPVKPCNCEPETLELAKLWETVYRAAMIAAWQELHRMALRFGADIEKITEFVAEVHEVLRDRPVYYPSVIGGHCLIPNTRILRSVYQSKLLDFILESNELRQEEINDPKVREGVEKVKQVAERLINKDYYRCE</sequence>
<dbReference type="GO" id="GO:0000271">
    <property type="term" value="P:polysaccharide biosynthetic process"/>
    <property type="evidence" value="ECO:0007669"/>
    <property type="project" value="InterPro"/>
</dbReference>
<dbReference type="GO" id="GO:0016628">
    <property type="term" value="F:oxidoreductase activity, acting on the CH-CH group of donors, NAD or NADP as acceptor"/>
    <property type="evidence" value="ECO:0007669"/>
    <property type="project" value="InterPro"/>
</dbReference>
<dbReference type="InterPro" id="IPR008927">
    <property type="entry name" value="6-PGluconate_DH-like_C_sf"/>
</dbReference>
<protein>
    <submittedName>
        <fullName evidence="3">UDP-glucose/GDP-mannose dehydrogenase dimerization</fullName>
    </submittedName>
</protein>
<dbReference type="HOGENOM" id="CLU_1080091_0_0_2"/>
<dbReference type="eggNOG" id="arCOG00252">
    <property type="taxonomic scope" value="Archaea"/>
</dbReference>
<gene>
    <name evidence="3" type="ordered locus">Pyrfu_1842</name>
</gene>
<dbReference type="SUPFAM" id="SSF48179">
    <property type="entry name" value="6-phosphogluconate dehydrogenase C-terminal domain-like"/>
    <property type="match status" value="1"/>
</dbReference>
<dbReference type="RefSeq" id="WP_014027372.1">
    <property type="nucleotide sequence ID" value="NC_015931.1"/>
</dbReference>
<evidence type="ECO:0000313" key="3">
    <source>
        <dbReference type="EMBL" id="AEM39695.1"/>
    </source>
</evidence>
<proteinExistence type="inferred from homology"/>
<accession>G0ECX5</accession>
<dbReference type="STRING" id="694429.Pyrfu_1842"/>
<dbReference type="KEGG" id="pfm:Pyrfu_1842"/>
<dbReference type="Pfam" id="PF00984">
    <property type="entry name" value="UDPG_MGDP_dh"/>
    <property type="match status" value="1"/>
</dbReference>
<evidence type="ECO:0000259" key="2">
    <source>
        <dbReference type="Pfam" id="PF00984"/>
    </source>
</evidence>
<dbReference type="SUPFAM" id="SSF51735">
    <property type="entry name" value="NAD(P)-binding Rossmann-fold domains"/>
    <property type="match status" value="1"/>
</dbReference>
<dbReference type="GO" id="GO:0016616">
    <property type="term" value="F:oxidoreductase activity, acting on the CH-OH group of donors, NAD or NADP as acceptor"/>
    <property type="evidence" value="ECO:0007669"/>
    <property type="project" value="InterPro"/>
</dbReference>
<keyword evidence="4" id="KW-1185">Reference proteome</keyword>
<name>G0ECX5_PYRF1</name>
<organism evidence="3 4">
    <name type="scientific">Pyrolobus fumarii (strain DSM 11204 / 1A)</name>
    <dbReference type="NCBI Taxonomy" id="694429"/>
    <lineage>
        <taxon>Archaea</taxon>
        <taxon>Thermoproteota</taxon>
        <taxon>Thermoprotei</taxon>
        <taxon>Desulfurococcales</taxon>
        <taxon>Pyrodictiaceae</taxon>
        <taxon>Pyrolobus</taxon>
    </lineage>
</organism>
<reference evidence="3 4" key="1">
    <citation type="journal article" date="2011" name="Stand. Genomic Sci.">
        <title>Complete genome sequence of the hyperthermophilic chemolithoautotroph Pyrolobus fumarii type strain (1A).</title>
        <authorList>
            <person name="Anderson I."/>
            <person name="Goker M."/>
            <person name="Nolan M."/>
            <person name="Lucas S."/>
            <person name="Hammon N."/>
            <person name="Deshpande S."/>
            <person name="Cheng J.F."/>
            <person name="Tapia R."/>
            <person name="Han C."/>
            <person name="Goodwin L."/>
            <person name="Pitluck S."/>
            <person name="Huntemann M."/>
            <person name="Liolios K."/>
            <person name="Ivanova N."/>
            <person name="Pagani I."/>
            <person name="Mavromatis K."/>
            <person name="Ovchinikova G."/>
            <person name="Pati A."/>
            <person name="Chen A."/>
            <person name="Palaniappan K."/>
            <person name="Land M."/>
            <person name="Hauser L."/>
            <person name="Brambilla E.M."/>
            <person name="Huber H."/>
            <person name="Yasawong M."/>
            <person name="Rohde M."/>
            <person name="Spring S."/>
            <person name="Abt B."/>
            <person name="Sikorski J."/>
            <person name="Wirth R."/>
            <person name="Detter J.C."/>
            <person name="Woyke T."/>
            <person name="Bristow J."/>
            <person name="Eisen J.A."/>
            <person name="Markowitz V."/>
            <person name="Hugenholtz P."/>
            <person name="Kyrpides N.C."/>
            <person name="Klenk H.P."/>
            <person name="Lapidus A."/>
        </authorList>
    </citation>
    <scope>NUCLEOTIDE SEQUENCE [LARGE SCALE GENOMIC DNA]</scope>
    <source>
        <strain evidence="4">DSM 11204 / 1A</strain>
    </source>
</reference>
<dbReference type="PANTHER" id="PTHR43491:SF2">
    <property type="entry name" value="UDP-N-ACETYL-D-MANNOSAMINE DEHYDROGENASE"/>
    <property type="match status" value="1"/>
</dbReference>